<evidence type="ECO:0000313" key="3">
    <source>
        <dbReference type="EMBL" id="GMR26759.1"/>
    </source>
</evidence>
<name>A0ABQ6Q9G7_9GAMM</name>
<dbReference type="EMBL" id="BTRJ01000007">
    <property type="protein sequence ID" value="GMR26759.1"/>
    <property type="molecule type" value="Genomic_DNA"/>
</dbReference>
<keyword evidence="2" id="KW-0812">Transmembrane</keyword>
<keyword evidence="2" id="KW-0472">Membrane</keyword>
<reference evidence="4" key="1">
    <citation type="submission" date="2023-07" db="EMBL/GenBank/DDBJ databases">
        <title>Genome sequence of Stenotrophomonas sp. Alg010 isolated from Sargassum waste.</title>
        <authorList>
            <person name="Mohapatra"/>
            <person name="B.R."/>
        </authorList>
    </citation>
    <scope>NUCLEOTIDE SEQUENCE [LARGE SCALE GENOMIC DNA]</scope>
    <source>
        <strain evidence="4">Alg010</strain>
    </source>
</reference>
<evidence type="ECO:0000313" key="4">
    <source>
        <dbReference type="Proteomes" id="UP001306668"/>
    </source>
</evidence>
<comment type="caution">
    <text evidence="3">The sequence shown here is derived from an EMBL/GenBank/DDBJ whole genome shotgun (WGS) entry which is preliminary data.</text>
</comment>
<evidence type="ECO:0000256" key="2">
    <source>
        <dbReference type="SAM" id="Phobius"/>
    </source>
</evidence>
<dbReference type="RefSeq" id="WP_146256547.1">
    <property type="nucleotide sequence ID" value="NZ_BTRJ01000007.1"/>
</dbReference>
<keyword evidence="2" id="KW-1133">Transmembrane helix</keyword>
<sequence>MTKSRAFLTPDGTEYVTAQAVGHRRNRDYGGEPTGDRYFSTHRAGHRRPVKHVMKGRSWYFAYIDGVKGGAAAGGESLQHLLFKEAFSRLDHVQLVLSLPTGKGPRRWRESRISISRVEQEWQVPGRGDYRADLYVEFTSEDDLGSKWDGKFLLEVRRSHAVDAAKQDGLRQLGIAVIEVDIGRVPIYGYTIPEDETSDVEEARYLDRIKRLLESERGFLQAMVLSNPSSNDYLEALVRSQREELQVLSEREALLQSEVAGASARSLALEESHGRLAAQLKQSEELLAGVQRVAADLRKEKVTLQKGLQSARDDLNSEVAERRLYQCCFWGLIAAAVLLICWMIWLWLFG</sequence>
<evidence type="ECO:0000256" key="1">
    <source>
        <dbReference type="SAM" id="Coils"/>
    </source>
</evidence>
<organism evidence="3 4">
    <name type="scientific">Stenotrophomonas sepilia</name>
    <dbReference type="NCBI Taxonomy" id="2860290"/>
    <lineage>
        <taxon>Bacteria</taxon>
        <taxon>Pseudomonadati</taxon>
        <taxon>Pseudomonadota</taxon>
        <taxon>Gammaproteobacteria</taxon>
        <taxon>Lysobacterales</taxon>
        <taxon>Lysobacteraceae</taxon>
        <taxon>Stenotrophomonas</taxon>
        <taxon>Stenotrophomonas maltophilia group</taxon>
    </lineage>
</organism>
<feature type="transmembrane region" description="Helical" evidence="2">
    <location>
        <begin position="329"/>
        <end position="349"/>
    </location>
</feature>
<accession>A0ABQ6Q9G7</accession>
<proteinExistence type="predicted"/>
<feature type="coiled-coil region" evidence="1">
    <location>
        <begin position="231"/>
        <end position="314"/>
    </location>
</feature>
<gene>
    <name evidence="3" type="ORF">STENOSP10_09780</name>
</gene>
<keyword evidence="1" id="KW-0175">Coiled coil</keyword>
<keyword evidence="4" id="KW-1185">Reference proteome</keyword>
<protein>
    <submittedName>
        <fullName evidence="3">Uncharacterized protein</fullName>
    </submittedName>
</protein>
<dbReference type="Proteomes" id="UP001306668">
    <property type="component" value="Unassembled WGS sequence"/>
</dbReference>